<name>A0A8X7TWF9_BRACI</name>
<comment type="caution">
    <text evidence="3">The sequence shown here is derived from an EMBL/GenBank/DDBJ whole genome shotgun (WGS) entry which is preliminary data.</text>
</comment>
<organism evidence="3 4">
    <name type="scientific">Brassica carinata</name>
    <name type="common">Ethiopian mustard</name>
    <name type="synonym">Abyssinian cabbage</name>
    <dbReference type="NCBI Taxonomy" id="52824"/>
    <lineage>
        <taxon>Eukaryota</taxon>
        <taxon>Viridiplantae</taxon>
        <taxon>Streptophyta</taxon>
        <taxon>Embryophyta</taxon>
        <taxon>Tracheophyta</taxon>
        <taxon>Spermatophyta</taxon>
        <taxon>Magnoliopsida</taxon>
        <taxon>eudicotyledons</taxon>
        <taxon>Gunneridae</taxon>
        <taxon>Pentapetalae</taxon>
        <taxon>rosids</taxon>
        <taxon>malvids</taxon>
        <taxon>Brassicales</taxon>
        <taxon>Brassicaceae</taxon>
        <taxon>Brassiceae</taxon>
        <taxon>Brassica</taxon>
    </lineage>
</organism>
<dbReference type="PANTHER" id="PTHR45523">
    <property type="entry name" value="TETRATRICOPEPTIDE REPEAT (TPR)-CONTAINING PROTEIN-RELATED"/>
    <property type="match status" value="1"/>
</dbReference>
<dbReference type="OrthoDB" id="428159at2759"/>
<sequence>MLEDQVAYLLQRYLGNYVRGLSKEALKISVWQGDVELKNMQLKPEALNALKLPVKVKAGFLGSVKLKVPWSRLGQEPVVEMETKLVERARRLHTEMNKSWVGSLVDTVMGNLKLSISNIHIRYEDLESNPGHPFSAGFTLEKLLAVTVDENGKETFITGGTLASIQKSVELDRLAFYLDSDMSPWYIDKPWEDLLPSEWDQIFRFGTKDGKPAEDLTRKHFYILQPVSGNAKYIKSQANGSSNTDQPLQKAYVNLDDVTLCLSKGGYRDVMKLADNFSAFNQRLKYAHYRPSVSVKSDARSWWNYAFRVVSEQIKIASGRMSWEHVLKYTSLRKRYITRYASLLKSDVSKTVVDDDEEIKALDRGLDTKMLAHKFVERSVQAENYSKAQQAKSSWWPFGGKSQVSEGEGESVQFTDEDWERLNKVIGYKEGDEQSIINNAKPDALHTFLDVHMRRNASKLYDGDKECLAELSCEDLNCSIKLFPETKIADIKLGRYRLSSPSGPLAESAPASHSVLASFCYKPFDAKVDWSLVAKASPCYMTYLKDSIDGIVNFFESSTAVSQTIALETAAAVQSTINEVRRTAQQGMNRALKDHARFLLDLDLAAPKITIPTEFRPDNHRCTKLLLDLGNLVIRSQDDYKRELSEEMDMYLQFDLVLSDVSALLVDGDYSWKQLSSKRSSGKESSVTFLPVIDKCGVLLKLQQIRRPNPSYPSTRLAVRLPSLGFHFSPARYHRLMQVAQIFQTKDDEGSHILRPWEEADFEGWLSLLSWKGREATWQRRYLCLVGPFIYVLESPNSKSYKQYTSLRGKHIYKVPVELAGGVEHVLSIRNASRINEKSPERPGTAVCRAVYRASGSAPIAGLSDTSSDSEESETEHKDDIWDLSKLESLYVTGVLDELKICFSYGQQHDASFMAVLLARESKLLSLGP</sequence>
<feature type="domain" description="Chorein N-terminal" evidence="2">
    <location>
        <begin position="96"/>
        <end position="484"/>
    </location>
</feature>
<dbReference type="AlphaFoldDB" id="A0A8X7TWF9"/>
<dbReference type="EMBL" id="JAAMPC010000015">
    <property type="protein sequence ID" value="KAG2256229.1"/>
    <property type="molecule type" value="Genomic_DNA"/>
</dbReference>
<evidence type="ECO:0000313" key="3">
    <source>
        <dbReference type="EMBL" id="KAG2256229.1"/>
    </source>
</evidence>
<reference evidence="3 4" key="1">
    <citation type="submission" date="2020-02" db="EMBL/GenBank/DDBJ databases">
        <authorList>
            <person name="Ma Q."/>
            <person name="Huang Y."/>
            <person name="Song X."/>
            <person name="Pei D."/>
        </authorList>
    </citation>
    <scope>NUCLEOTIDE SEQUENCE [LARGE SCALE GENOMIC DNA]</scope>
    <source>
        <strain evidence="3">Sxm20200214</strain>
        <tissue evidence="3">Leaf</tissue>
    </source>
</reference>
<keyword evidence="1" id="KW-0813">Transport</keyword>
<gene>
    <name evidence="3" type="ORF">Bca52824_075523</name>
</gene>
<protein>
    <recommendedName>
        <fullName evidence="2">Chorein N-terminal domain-containing protein</fullName>
    </recommendedName>
</protein>
<dbReference type="PANTHER" id="PTHR45523:SF3">
    <property type="entry name" value="VACUOLAR PROTEIN SORTING-ASSOCIATED PROTEIN 13A"/>
    <property type="match status" value="1"/>
</dbReference>
<accession>A0A8X7TWF9</accession>
<evidence type="ECO:0000313" key="4">
    <source>
        <dbReference type="Proteomes" id="UP000886595"/>
    </source>
</evidence>
<evidence type="ECO:0000256" key="1">
    <source>
        <dbReference type="ARBA" id="ARBA00022448"/>
    </source>
</evidence>
<dbReference type="InterPro" id="IPR026854">
    <property type="entry name" value="VPS13_N"/>
</dbReference>
<dbReference type="SUPFAM" id="SSF50729">
    <property type="entry name" value="PH domain-like"/>
    <property type="match status" value="1"/>
</dbReference>
<proteinExistence type="predicted"/>
<feature type="domain" description="Chorein N-terminal" evidence="2">
    <location>
        <begin position="1"/>
        <end position="79"/>
    </location>
</feature>
<dbReference type="Proteomes" id="UP000886595">
    <property type="component" value="Unassembled WGS sequence"/>
</dbReference>
<dbReference type="Pfam" id="PF12624">
    <property type="entry name" value="VPS13_N"/>
    <property type="match status" value="2"/>
</dbReference>
<keyword evidence="4" id="KW-1185">Reference proteome</keyword>
<evidence type="ECO:0000259" key="2">
    <source>
        <dbReference type="Pfam" id="PF12624"/>
    </source>
</evidence>